<reference evidence="3 6" key="3">
    <citation type="submission" date="2016-10" db="EMBL/GenBank/DDBJ databases">
        <title>Genome sequence of Nocardia seriolae strain EM150506, isolated from Anguila japonica.</title>
        <authorList>
            <person name="Han H.-J."/>
        </authorList>
    </citation>
    <scope>NUCLEOTIDE SEQUENCE [LARGE SCALE GENOMIC DNA]</scope>
    <source>
        <strain evidence="3 6">EM150506</strain>
    </source>
</reference>
<evidence type="ECO:0000313" key="4">
    <source>
        <dbReference type="EMBL" id="GAP32143.1"/>
    </source>
</evidence>
<evidence type="ECO:0000259" key="2">
    <source>
        <dbReference type="Pfam" id="PF11716"/>
    </source>
</evidence>
<reference evidence="4 5" key="2">
    <citation type="journal article" date="2016" name="Genome Announc.">
        <title>Draft Genome Sequence of Erythromycin- and Oxytetracycline-Sensitive Nocardia seriolae Strain U-1 (NBRC 110359).</title>
        <authorList>
            <person name="Imajoh M."/>
            <person name="Sukeda M."/>
            <person name="Shimizu M."/>
            <person name="Yamane J."/>
            <person name="Ohnishi K."/>
            <person name="Oshima S."/>
        </authorList>
    </citation>
    <scope>NUCLEOTIDE SEQUENCE [LARGE SCALE GENOMIC DNA]</scope>
    <source>
        <strain evidence="4 5">U-1</strain>
    </source>
</reference>
<dbReference type="SUPFAM" id="SSF55718">
    <property type="entry name" value="SCP-like"/>
    <property type="match status" value="1"/>
</dbReference>
<keyword evidence="3" id="KW-0413">Isomerase</keyword>
<evidence type="ECO:0000313" key="3">
    <source>
        <dbReference type="EMBL" id="APA94935.1"/>
    </source>
</evidence>
<dbReference type="Pfam" id="PF11716">
    <property type="entry name" value="MDMPI_N"/>
    <property type="match status" value="1"/>
</dbReference>
<keyword evidence="5" id="KW-1185">Reference proteome</keyword>
<feature type="domain" description="Mycothiol-dependent maleylpyruvate isomerase metal-binding" evidence="2">
    <location>
        <begin position="20"/>
        <end position="154"/>
    </location>
</feature>
<dbReference type="InterPro" id="IPR010872">
    <property type="entry name" value="MDMPI_C-term_domain"/>
</dbReference>
<dbReference type="EC" id="5.2.1.4" evidence="3"/>
<dbReference type="InterPro" id="IPR024344">
    <property type="entry name" value="MDMPI_metal-binding"/>
</dbReference>
<dbReference type="NCBIfam" id="TIGR03083">
    <property type="entry name" value="maleylpyruvate isomerase family mycothiol-dependent enzyme"/>
    <property type="match status" value="1"/>
</dbReference>
<accession>A0A0B8NK60</accession>
<dbReference type="InterPro" id="IPR017517">
    <property type="entry name" value="Maleyloyr_isom"/>
</dbReference>
<dbReference type="GO" id="GO:0046872">
    <property type="term" value="F:metal ion binding"/>
    <property type="evidence" value="ECO:0007669"/>
    <property type="project" value="InterPro"/>
</dbReference>
<dbReference type="Pfam" id="PF07398">
    <property type="entry name" value="MDMPI_C"/>
    <property type="match status" value="1"/>
</dbReference>
<proteinExistence type="predicted"/>
<feature type="domain" description="MDMPI C-terminal" evidence="1">
    <location>
        <begin position="162"/>
        <end position="236"/>
    </location>
</feature>
<dbReference type="GeneID" id="93371604"/>
<dbReference type="EMBL" id="BBYQ01000143">
    <property type="protein sequence ID" value="GAP32143.1"/>
    <property type="molecule type" value="Genomic_DNA"/>
</dbReference>
<dbReference type="EMBL" id="CP017839">
    <property type="protein sequence ID" value="APA94935.1"/>
    <property type="molecule type" value="Genomic_DNA"/>
</dbReference>
<sequence length="240" mass="25576">MTSDAPQLAETTALLDAVATATAPLVPAVAALTDADLVEPSLLPGWTRGHVLAHLSRNADSLVNLLLWARTGIETPQYASQFLREADIEAGAPRPLREQLEDLTASHERWLALARVMPPDRWPALVRNRQGGEIPATRIPWMRLLEVEIHHVDLNVGYTPQDWPADFVARLLAQSVGELSPKVDSARTLTATDTGYTAVLGTGDPVAAVAGPAAALTAWLIGRSPGTGLSGDLPSLGAWK</sequence>
<dbReference type="Proteomes" id="UP000180166">
    <property type="component" value="Chromosome"/>
</dbReference>
<dbReference type="AlphaFoldDB" id="A0A0B8NK60"/>
<dbReference type="RefSeq" id="WP_033087761.1">
    <property type="nucleotide sequence ID" value="NZ_AP017900.1"/>
</dbReference>
<name>A0A0B8NK60_9NOCA</name>
<dbReference type="Gene3D" id="1.20.120.450">
    <property type="entry name" value="dinb family like domain"/>
    <property type="match status" value="1"/>
</dbReference>
<dbReference type="Gene3D" id="3.30.1050.20">
    <property type="match status" value="1"/>
</dbReference>
<dbReference type="InterPro" id="IPR034660">
    <property type="entry name" value="DinB/YfiT-like"/>
</dbReference>
<evidence type="ECO:0000259" key="1">
    <source>
        <dbReference type="Pfam" id="PF07398"/>
    </source>
</evidence>
<dbReference type="GO" id="GO:0050077">
    <property type="term" value="F:maleylpyruvate isomerase activity"/>
    <property type="evidence" value="ECO:0007669"/>
    <property type="project" value="UniProtKB-EC"/>
</dbReference>
<dbReference type="OrthoDB" id="5118203at2"/>
<gene>
    <name evidence="3" type="ORF">NS506_00859</name>
    <name evidence="4" type="ORF">NSK11_contig00143-0014</name>
</gene>
<evidence type="ECO:0000313" key="6">
    <source>
        <dbReference type="Proteomes" id="UP000180166"/>
    </source>
</evidence>
<reference evidence="5" key="1">
    <citation type="submission" date="2015-07" db="EMBL/GenBank/DDBJ databases">
        <title>Nocardia seriolae U-1 whole genome shotgun sequence.</title>
        <authorList>
            <person name="Imajoh M."/>
            <person name="Fukumoto Y."/>
            <person name="Sukeda M."/>
            <person name="Yamane J."/>
            <person name="Yamasaki K."/>
            <person name="Shimizu M."/>
            <person name="Ohnishi K."/>
            <person name="Oshima S."/>
        </authorList>
    </citation>
    <scope>NUCLEOTIDE SEQUENCE [LARGE SCALE GENOMIC DNA]</scope>
    <source>
        <strain evidence="5">U-1</strain>
    </source>
</reference>
<dbReference type="KEGG" id="nsr:NS506_00859"/>
<dbReference type="Proteomes" id="UP000037179">
    <property type="component" value="Unassembled WGS sequence"/>
</dbReference>
<evidence type="ECO:0000313" key="5">
    <source>
        <dbReference type="Proteomes" id="UP000037179"/>
    </source>
</evidence>
<organism evidence="3 6">
    <name type="scientific">Nocardia seriolae</name>
    <dbReference type="NCBI Taxonomy" id="37332"/>
    <lineage>
        <taxon>Bacteria</taxon>
        <taxon>Bacillati</taxon>
        <taxon>Actinomycetota</taxon>
        <taxon>Actinomycetes</taxon>
        <taxon>Mycobacteriales</taxon>
        <taxon>Nocardiaceae</taxon>
        <taxon>Nocardia</taxon>
    </lineage>
</organism>
<dbReference type="SUPFAM" id="SSF109854">
    <property type="entry name" value="DinB/YfiT-like putative metalloenzymes"/>
    <property type="match status" value="1"/>
</dbReference>
<dbReference type="InterPro" id="IPR036527">
    <property type="entry name" value="SCP2_sterol-bd_dom_sf"/>
</dbReference>
<protein>
    <submittedName>
        <fullName evidence="3">Maleylpyruvate isomerase</fullName>
        <ecNumber evidence="3">5.2.1.4</ecNumber>
    </submittedName>
</protein>